<evidence type="ECO:0000313" key="2">
    <source>
        <dbReference type="EMBL" id="WHY87747.1"/>
    </source>
</evidence>
<gene>
    <name evidence="2" type="ORF">QNH39_07915</name>
</gene>
<feature type="transmembrane region" description="Helical" evidence="1">
    <location>
        <begin position="32"/>
        <end position="53"/>
    </location>
</feature>
<keyword evidence="1" id="KW-1133">Transmembrane helix</keyword>
<keyword evidence="1" id="KW-0472">Membrane</keyword>
<accession>A0AA95SCB5</accession>
<sequence>MRFFWTFLWSFLLVQMLSYVVSSMTPGAEFDFIPGAIVSVGVTVLIFIAAAVIPNEPVENH</sequence>
<evidence type="ECO:0000313" key="3">
    <source>
        <dbReference type="Proteomes" id="UP001178288"/>
    </source>
</evidence>
<evidence type="ECO:0000256" key="1">
    <source>
        <dbReference type="SAM" id="Phobius"/>
    </source>
</evidence>
<dbReference type="Pfam" id="PF11151">
    <property type="entry name" value="DUF2929"/>
    <property type="match status" value="1"/>
</dbReference>
<protein>
    <submittedName>
        <fullName evidence="2">YjzD family protein</fullName>
    </submittedName>
</protein>
<keyword evidence="3" id="KW-1185">Reference proteome</keyword>
<dbReference type="EMBL" id="CP126114">
    <property type="protein sequence ID" value="WHY87747.1"/>
    <property type="molecule type" value="Genomic_DNA"/>
</dbReference>
<dbReference type="InterPro" id="IPR021324">
    <property type="entry name" value="DUF2929"/>
</dbReference>
<keyword evidence="1" id="KW-0812">Transmembrane</keyword>
<reference evidence="2" key="1">
    <citation type="submission" date="2023-05" db="EMBL/GenBank/DDBJ databases">
        <title>Comparative genomics of Bacillaceae isolates and their secondary metabolite potential.</title>
        <authorList>
            <person name="Song L."/>
            <person name="Nielsen L.J."/>
            <person name="Mohite O."/>
            <person name="Xu X."/>
            <person name="Weber T."/>
            <person name="Kovacs A.T."/>
        </authorList>
    </citation>
    <scope>NUCLEOTIDE SEQUENCE</scope>
    <source>
        <strain evidence="2">XLM17</strain>
    </source>
</reference>
<organism evidence="2 3">
    <name type="scientific">Neobacillus novalis</name>
    <dbReference type="NCBI Taxonomy" id="220687"/>
    <lineage>
        <taxon>Bacteria</taxon>
        <taxon>Bacillati</taxon>
        <taxon>Bacillota</taxon>
        <taxon>Bacilli</taxon>
        <taxon>Bacillales</taxon>
        <taxon>Bacillaceae</taxon>
        <taxon>Neobacillus</taxon>
    </lineage>
</organism>
<dbReference type="RefSeq" id="WP_066084338.1">
    <property type="nucleotide sequence ID" value="NZ_CP126114.1"/>
</dbReference>
<dbReference type="AlphaFoldDB" id="A0AA95SCB5"/>
<name>A0AA95SCB5_9BACI</name>
<dbReference type="Proteomes" id="UP001178288">
    <property type="component" value="Chromosome"/>
</dbReference>
<proteinExistence type="predicted"/>
<dbReference type="KEGG" id="nnv:QNH39_07915"/>